<dbReference type="Gene3D" id="3.30.9.10">
    <property type="entry name" value="D-Amino Acid Oxidase, subunit A, domain 2"/>
    <property type="match status" value="1"/>
</dbReference>
<dbReference type="RefSeq" id="XP_056514435.1">
    <property type="nucleotide sequence ID" value="XM_056653368.1"/>
</dbReference>
<evidence type="ECO:0000256" key="2">
    <source>
        <dbReference type="ARBA" id="ARBA00022827"/>
    </source>
</evidence>
<dbReference type="GeneID" id="81392536"/>
<evidence type="ECO:0000259" key="4">
    <source>
        <dbReference type="Pfam" id="PF01494"/>
    </source>
</evidence>
<sequence length="171" mass="18307">MNTFRNTASCVSDFDKGIANEGANGITKNAAKGSNVRHDRLGSTAKQAATIEKDESVDVLIIGAGPAGLMAACWAAQYDMSTRIIDRKRGPTKTGHADGLQSRTLEILESFGIVDSILKQGVHDADTCHWATKNNEGFIERQKICGSDPGGASRFGRMLLNQGAIERVLND</sequence>
<dbReference type="PANTHER" id="PTHR43004">
    <property type="entry name" value="TRK SYSTEM POTASSIUM UPTAKE PROTEIN"/>
    <property type="match status" value="1"/>
</dbReference>
<dbReference type="Proteomes" id="UP001141434">
    <property type="component" value="Unassembled WGS sequence"/>
</dbReference>
<reference evidence="5" key="2">
    <citation type="journal article" date="2023" name="IMA Fungus">
        <title>Comparative genomic study of the Penicillium genus elucidates a diverse pangenome and 15 lateral gene transfer events.</title>
        <authorList>
            <person name="Petersen C."/>
            <person name="Sorensen T."/>
            <person name="Nielsen M.R."/>
            <person name="Sondergaard T.E."/>
            <person name="Sorensen J.L."/>
            <person name="Fitzpatrick D.A."/>
            <person name="Frisvad J.C."/>
            <person name="Nielsen K.L."/>
        </authorList>
    </citation>
    <scope>NUCLEOTIDE SEQUENCE</scope>
    <source>
        <strain evidence="5">IBT 34128</strain>
    </source>
</reference>
<keyword evidence="2" id="KW-0274">FAD</keyword>
<dbReference type="PANTHER" id="PTHR43004:SF20">
    <property type="entry name" value="2-MONOOXYGENASE, PUTATIVE (AFU_ORTHOLOGUE AFUA_1G13660)-RELATED"/>
    <property type="match status" value="1"/>
</dbReference>
<dbReference type="InterPro" id="IPR036188">
    <property type="entry name" value="FAD/NAD-bd_sf"/>
</dbReference>
<accession>A0A9W9FSD7</accession>
<dbReference type="Pfam" id="PF01494">
    <property type="entry name" value="FAD_binding_3"/>
    <property type="match status" value="1"/>
</dbReference>
<dbReference type="EMBL" id="JAPMSZ010000004">
    <property type="protein sequence ID" value="KAJ5105439.1"/>
    <property type="molecule type" value="Genomic_DNA"/>
</dbReference>
<feature type="domain" description="FAD-binding" evidence="4">
    <location>
        <begin position="57"/>
        <end position="129"/>
    </location>
</feature>
<name>A0A9W9FSD7_9EURO</name>
<dbReference type="AlphaFoldDB" id="A0A9W9FSD7"/>
<dbReference type="GO" id="GO:0071949">
    <property type="term" value="F:FAD binding"/>
    <property type="evidence" value="ECO:0007669"/>
    <property type="project" value="InterPro"/>
</dbReference>
<organism evidence="5 6">
    <name type="scientific">Penicillium alfredii</name>
    <dbReference type="NCBI Taxonomy" id="1506179"/>
    <lineage>
        <taxon>Eukaryota</taxon>
        <taxon>Fungi</taxon>
        <taxon>Dikarya</taxon>
        <taxon>Ascomycota</taxon>
        <taxon>Pezizomycotina</taxon>
        <taxon>Eurotiomycetes</taxon>
        <taxon>Eurotiomycetidae</taxon>
        <taxon>Eurotiales</taxon>
        <taxon>Aspergillaceae</taxon>
        <taxon>Penicillium</taxon>
    </lineage>
</organism>
<keyword evidence="6" id="KW-1185">Reference proteome</keyword>
<gene>
    <name evidence="5" type="ORF">NUU61_002786</name>
</gene>
<evidence type="ECO:0000256" key="3">
    <source>
        <dbReference type="ARBA" id="ARBA00023002"/>
    </source>
</evidence>
<dbReference type="InterPro" id="IPR050641">
    <property type="entry name" value="RIFMO-like"/>
</dbReference>
<evidence type="ECO:0000313" key="6">
    <source>
        <dbReference type="Proteomes" id="UP001141434"/>
    </source>
</evidence>
<dbReference type="OrthoDB" id="4367141at2759"/>
<reference evidence="5" key="1">
    <citation type="submission" date="2022-11" db="EMBL/GenBank/DDBJ databases">
        <authorList>
            <person name="Petersen C."/>
        </authorList>
    </citation>
    <scope>NUCLEOTIDE SEQUENCE</scope>
    <source>
        <strain evidence="5">IBT 34128</strain>
    </source>
</reference>
<dbReference type="InterPro" id="IPR002938">
    <property type="entry name" value="FAD-bd"/>
</dbReference>
<protein>
    <recommendedName>
        <fullName evidence="4">FAD-binding domain-containing protein</fullName>
    </recommendedName>
</protein>
<proteinExistence type="predicted"/>
<dbReference type="Gene3D" id="3.50.50.60">
    <property type="entry name" value="FAD/NAD(P)-binding domain"/>
    <property type="match status" value="1"/>
</dbReference>
<dbReference type="SUPFAM" id="SSF51905">
    <property type="entry name" value="FAD/NAD(P)-binding domain"/>
    <property type="match status" value="1"/>
</dbReference>
<evidence type="ECO:0000313" key="5">
    <source>
        <dbReference type="EMBL" id="KAJ5105439.1"/>
    </source>
</evidence>
<dbReference type="GO" id="GO:0016709">
    <property type="term" value="F:oxidoreductase activity, acting on paired donors, with incorporation or reduction of molecular oxygen, NAD(P)H as one donor, and incorporation of one atom of oxygen"/>
    <property type="evidence" value="ECO:0007669"/>
    <property type="project" value="UniProtKB-ARBA"/>
</dbReference>
<comment type="caution">
    <text evidence="5">The sequence shown here is derived from an EMBL/GenBank/DDBJ whole genome shotgun (WGS) entry which is preliminary data.</text>
</comment>
<keyword evidence="1" id="KW-0285">Flavoprotein</keyword>
<evidence type="ECO:0000256" key="1">
    <source>
        <dbReference type="ARBA" id="ARBA00022630"/>
    </source>
</evidence>
<keyword evidence="3" id="KW-0560">Oxidoreductase</keyword>